<keyword evidence="3 10" id="KW-0813">Transport</keyword>
<evidence type="ECO:0000256" key="11">
    <source>
        <dbReference type="SAM" id="MobiDB-lite"/>
    </source>
</evidence>
<dbReference type="Proteomes" id="UP000627446">
    <property type="component" value="Unassembled WGS sequence"/>
</dbReference>
<evidence type="ECO:0000256" key="6">
    <source>
        <dbReference type="ARBA" id="ARBA00022692"/>
    </source>
</evidence>
<evidence type="ECO:0000256" key="12">
    <source>
        <dbReference type="SAM" id="Phobius"/>
    </source>
</evidence>
<feature type="transmembrane region" description="Helical" evidence="12">
    <location>
        <begin position="12"/>
        <end position="33"/>
    </location>
</feature>
<dbReference type="InterPro" id="IPR005628">
    <property type="entry name" value="GspK"/>
</dbReference>
<keyword evidence="5 10" id="KW-0997">Cell inner membrane</keyword>
<evidence type="ECO:0000256" key="10">
    <source>
        <dbReference type="PIRNR" id="PIRNR002786"/>
    </source>
</evidence>
<evidence type="ECO:0000256" key="2">
    <source>
        <dbReference type="ARBA" id="ARBA00007246"/>
    </source>
</evidence>
<keyword evidence="7" id="KW-0653">Protein transport</keyword>
<feature type="domain" description="T2SS protein K first SAM-like" evidence="14">
    <location>
        <begin position="119"/>
        <end position="255"/>
    </location>
</feature>
<dbReference type="PIRSF" id="PIRSF002786">
    <property type="entry name" value="XcpX"/>
    <property type="match status" value="1"/>
</dbReference>
<keyword evidence="4 10" id="KW-1003">Cell membrane</keyword>
<dbReference type="SUPFAM" id="SSF158544">
    <property type="entry name" value="GspK insert domain-like"/>
    <property type="match status" value="1"/>
</dbReference>
<gene>
    <name evidence="15" type="primary">gspK</name>
    <name evidence="15" type="ORF">H8K36_00115</name>
</gene>
<dbReference type="GO" id="GO:0009306">
    <property type="term" value="P:protein secretion"/>
    <property type="evidence" value="ECO:0007669"/>
    <property type="project" value="InterPro"/>
</dbReference>
<feature type="region of interest" description="Disordered" evidence="11">
    <location>
        <begin position="167"/>
        <end position="210"/>
    </location>
</feature>
<evidence type="ECO:0000256" key="4">
    <source>
        <dbReference type="ARBA" id="ARBA00022475"/>
    </source>
</evidence>
<feature type="compositionally biased region" description="Polar residues" evidence="11">
    <location>
        <begin position="192"/>
        <end position="203"/>
    </location>
</feature>
<dbReference type="InterPro" id="IPR045584">
    <property type="entry name" value="Pilin-like"/>
</dbReference>
<dbReference type="InterPro" id="IPR049179">
    <property type="entry name" value="T2SSK_SAM-like_2nd"/>
</dbReference>
<keyword evidence="16" id="KW-1185">Reference proteome</keyword>
<protein>
    <recommendedName>
        <fullName evidence="10">Type II secretion system protein K</fullName>
    </recommendedName>
</protein>
<keyword evidence="8 12" id="KW-1133">Transmembrane helix</keyword>
<dbReference type="NCBIfam" id="NF037980">
    <property type="entry name" value="T2SS_GspK"/>
    <property type="match status" value="1"/>
</dbReference>
<comment type="subcellular location">
    <subcellularLocation>
        <location evidence="1 10">Cell inner membrane</location>
    </subcellularLocation>
</comment>
<dbReference type="Pfam" id="PF03934">
    <property type="entry name" value="T2SSK"/>
    <property type="match status" value="1"/>
</dbReference>
<dbReference type="AlphaFoldDB" id="A0A923KR25"/>
<evidence type="ECO:0000256" key="9">
    <source>
        <dbReference type="ARBA" id="ARBA00023136"/>
    </source>
</evidence>
<keyword evidence="6 12" id="KW-0812">Transmembrane</keyword>
<evidence type="ECO:0000259" key="14">
    <source>
        <dbReference type="Pfam" id="PF21687"/>
    </source>
</evidence>
<feature type="domain" description="T2SS protein K second SAM-like" evidence="13">
    <location>
        <begin position="260"/>
        <end position="314"/>
    </location>
</feature>
<dbReference type="GO" id="GO:0005886">
    <property type="term" value="C:plasma membrane"/>
    <property type="evidence" value="ECO:0007669"/>
    <property type="project" value="UniProtKB-SubCell"/>
</dbReference>
<dbReference type="SUPFAM" id="SSF54523">
    <property type="entry name" value="Pili subunits"/>
    <property type="match status" value="1"/>
</dbReference>
<dbReference type="Pfam" id="PF21687">
    <property type="entry name" value="T2SSK_1st"/>
    <property type="match status" value="1"/>
</dbReference>
<evidence type="ECO:0000313" key="16">
    <source>
        <dbReference type="Proteomes" id="UP000627446"/>
    </source>
</evidence>
<evidence type="ECO:0000256" key="3">
    <source>
        <dbReference type="ARBA" id="ARBA00022448"/>
    </source>
</evidence>
<evidence type="ECO:0000256" key="1">
    <source>
        <dbReference type="ARBA" id="ARBA00004533"/>
    </source>
</evidence>
<reference evidence="15" key="1">
    <citation type="submission" date="2020-08" db="EMBL/GenBank/DDBJ databases">
        <title>Novel species isolated from subtropical streams in China.</title>
        <authorList>
            <person name="Lu H."/>
        </authorList>
    </citation>
    <scope>NUCLEOTIDE SEQUENCE</scope>
    <source>
        <strain evidence="15">LX22W</strain>
    </source>
</reference>
<evidence type="ECO:0000259" key="13">
    <source>
        <dbReference type="Pfam" id="PF03934"/>
    </source>
</evidence>
<name>A0A923KR25_9BURK</name>
<evidence type="ECO:0000256" key="8">
    <source>
        <dbReference type="ARBA" id="ARBA00022989"/>
    </source>
</evidence>
<dbReference type="Gene3D" id="3.30.1300.30">
    <property type="entry name" value="GSPII I/J protein-like"/>
    <property type="match status" value="1"/>
</dbReference>
<keyword evidence="9 10" id="KW-0472">Membrane</keyword>
<sequence length="357" mass="39197">MRASHRRLQAGVAVVTALLLTTLAITIVASLFWQQQVQVRSIENQRYQLQKKWVLRGALDWASLILREDARTSNELDHLGEPWAVSLGDTRLDQYVENGKTEVEDSDATLSGQISDAQAKFNLTNLATDGVVDERELMAFGKLLSNLKLDSSLAAAVAIQVAQTQDKVIKPDKPTEGGGGNPSGPSMPASTPVGSQSESTTKSASEKADSSVNVSITANSAVQFLKFSQVEDLLAVPGFSPEMILRLKNFVTVLPVRTSINVNTTTAEVLSARLENVSMTDAALMIATRDRSFFRDFAQFQLNFPDKLNEAAKKDVSFSTHYFVVNGKVRLNRSNLEVNSLIERLGQRTQILWVKEN</sequence>
<dbReference type="InterPro" id="IPR049031">
    <property type="entry name" value="T2SSK_SAM-like_1st"/>
</dbReference>
<proteinExistence type="inferred from homology"/>
<dbReference type="PANTHER" id="PTHR38831:SF1">
    <property type="entry name" value="TYPE II SECRETION SYSTEM PROTEIN K-RELATED"/>
    <property type="match status" value="1"/>
</dbReference>
<organism evidence="15 16">
    <name type="scientific">Undibacterium nitidum</name>
    <dbReference type="NCBI Taxonomy" id="2762298"/>
    <lineage>
        <taxon>Bacteria</taxon>
        <taxon>Pseudomonadati</taxon>
        <taxon>Pseudomonadota</taxon>
        <taxon>Betaproteobacteria</taxon>
        <taxon>Burkholderiales</taxon>
        <taxon>Oxalobacteraceae</taxon>
        <taxon>Undibacterium</taxon>
    </lineage>
</organism>
<accession>A0A923KR25</accession>
<comment type="similarity">
    <text evidence="2 10">Belongs to the GSP K family.</text>
</comment>
<dbReference type="EMBL" id="JACOFZ010000001">
    <property type="protein sequence ID" value="MBC3879766.1"/>
    <property type="molecule type" value="Genomic_DNA"/>
</dbReference>
<evidence type="ECO:0000256" key="7">
    <source>
        <dbReference type="ARBA" id="ARBA00022927"/>
    </source>
</evidence>
<evidence type="ECO:0000313" key="15">
    <source>
        <dbReference type="EMBL" id="MBC3879766.1"/>
    </source>
</evidence>
<comment type="caution">
    <text evidence="15">The sequence shown here is derived from an EMBL/GenBank/DDBJ whole genome shotgun (WGS) entry which is preliminary data.</text>
</comment>
<evidence type="ECO:0000256" key="5">
    <source>
        <dbReference type="ARBA" id="ARBA00022519"/>
    </source>
</evidence>
<dbReference type="InterPro" id="IPR038072">
    <property type="entry name" value="GspK_central_sf"/>
</dbReference>
<dbReference type="PANTHER" id="PTHR38831">
    <property type="entry name" value="TYPE II SECRETION SYSTEM PROTEIN K"/>
    <property type="match status" value="1"/>
</dbReference>